<protein>
    <submittedName>
        <fullName evidence="4">Efflux transporter, RND family, MFP subunit subfamily, putative</fullName>
    </submittedName>
</protein>
<dbReference type="GeneID" id="45117572"/>
<comment type="subcellular location">
    <subcellularLocation>
        <location evidence="1">Cell envelope</location>
    </subcellularLocation>
</comment>
<dbReference type="Proteomes" id="UP000001930">
    <property type="component" value="Chromosome II"/>
</dbReference>
<dbReference type="HOGENOM" id="CLU_521455_0_0_4"/>
<feature type="coiled-coil region" evidence="3">
    <location>
        <begin position="100"/>
        <end position="134"/>
    </location>
</feature>
<dbReference type="Gene3D" id="2.40.30.170">
    <property type="match status" value="1"/>
</dbReference>
<proteinExistence type="predicted"/>
<dbReference type="RefSeq" id="WP_009894621.1">
    <property type="nucleotide sequence ID" value="NC_007650.1"/>
</dbReference>
<dbReference type="PANTHER" id="PTHR32347:SF29">
    <property type="entry name" value="UPF0194 MEMBRANE PROTEIN YBHG"/>
    <property type="match status" value="1"/>
</dbReference>
<dbReference type="Gene3D" id="2.40.50.100">
    <property type="match status" value="1"/>
</dbReference>
<dbReference type="AlphaFoldDB" id="Q2T983"/>
<dbReference type="Gene3D" id="1.10.287.470">
    <property type="entry name" value="Helix hairpin bin"/>
    <property type="match status" value="1"/>
</dbReference>
<dbReference type="GO" id="GO:0030313">
    <property type="term" value="C:cell envelope"/>
    <property type="evidence" value="ECO:0007669"/>
    <property type="project" value="UniProtKB-SubCell"/>
</dbReference>
<evidence type="ECO:0000256" key="3">
    <source>
        <dbReference type="SAM" id="Coils"/>
    </source>
</evidence>
<evidence type="ECO:0000313" key="4">
    <source>
        <dbReference type="EMBL" id="ABC34991.1"/>
    </source>
</evidence>
<dbReference type="InterPro" id="IPR050465">
    <property type="entry name" value="UPF0194_transport"/>
</dbReference>
<organism evidence="4 5">
    <name type="scientific">Burkholderia thailandensis (strain ATCC 700388 / DSM 13276 / CCUG 48851 / CIP 106301 / E264)</name>
    <dbReference type="NCBI Taxonomy" id="271848"/>
    <lineage>
        <taxon>Bacteria</taxon>
        <taxon>Pseudomonadati</taxon>
        <taxon>Pseudomonadota</taxon>
        <taxon>Betaproteobacteria</taxon>
        <taxon>Burkholderiales</taxon>
        <taxon>Burkholderiaceae</taxon>
        <taxon>Burkholderia</taxon>
        <taxon>pseudomallei group</taxon>
    </lineage>
</organism>
<dbReference type="KEGG" id="bte:BTH_II0064"/>
<name>Q2T983_BURTA</name>
<dbReference type="EMBL" id="CP000085">
    <property type="protein sequence ID" value="ABC34991.1"/>
    <property type="molecule type" value="Genomic_DNA"/>
</dbReference>
<dbReference type="PANTHER" id="PTHR32347">
    <property type="entry name" value="EFFLUX SYSTEM COMPONENT YKNX-RELATED"/>
    <property type="match status" value="1"/>
</dbReference>
<evidence type="ECO:0000256" key="2">
    <source>
        <dbReference type="ARBA" id="ARBA00023054"/>
    </source>
</evidence>
<keyword evidence="5" id="KW-1185">Reference proteome</keyword>
<accession>Q2T983</accession>
<reference evidence="4 5" key="1">
    <citation type="journal article" date="2005" name="BMC Genomics">
        <title>Bacterial genome adaptation to niches: divergence of the potential virulence genes in three Burkholderia species of different survival strategies.</title>
        <authorList>
            <person name="Kim H.S."/>
            <person name="Schell M.A."/>
            <person name="Yu Y."/>
            <person name="Ulrich R.L."/>
            <person name="Sarria S.H."/>
            <person name="Nierman W.C."/>
            <person name="DeShazer D."/>
        </authorList>
    </citation>
    <scope>NUCLEOTIDE SEQUENCE [LARGE SCALE GENOMIC DNA]</scope>
    <source>
        <strain evidence="5">ATCC 700388 / DSM 13276 / CCUG 48851 / CIP 106301 / E264</strain>
    </source>
</reference>
<keyword evidence="2 3" id="KW-0175">Coiled coil</keyword>
<evidence type="ECO:0000313" key="5">
    <source>
        <dbReference type="Proteomes" id="UP000001930"/>
    </source>
</evidence>
<gene>
    <name evidence="4" type="ordered locus">BTH_II0064</name>
</gene>
<sequence length="522" mass="57363">MTRAGKGQLLFFVSGALAVALALGYAFWPAPIVVDTAKVTTGPLRVTIDEDGEIRAHDRYVVTAPITGRLLRVMLREGDRVRAGEVIAVLVPVPMTPGENAQQRARVEAAEASLREAQARVAHTRADLAQARRERERGQTLVDAGAISRQSMEQLRAIEATGRNDLDAASAREKSAAAEVRAATANLEALEAGLPVKVRSPVDAVLLRVDEKSERVVPAGTAIMLLADPSRYEVVIDVLSTDAVKISPGMRVSVEDWGGTAPIDARVRVVEPGAFTKISALGVEEQRVHVVADLSAPPGRLSDGYRVQGRIVIWERMDVLSVPVGALFRCAEQWCVFEVDHGRAIRLSFRSDSAMPRRLKCWMACRTEKPLSCTRRPRLRKTRRFGCARRSSPFGLRGVANMRVRTGWRIGTKCPVRLTAAGGSLARARGTSPLRCRMAHEGARGRIRATGSSTEANARYRFDESELLVVVETDVLRMCDAVSRNHEINVIDAFPTRVEHISVRDRIAVPRRGELYPCRRRV</sequence>
<evidence type="ECO:0000256" key="1">
    <source>
        <dbReference type="ARBA" id="ARBA00004196"/>
    </source>
</evidence>
<dbReference type="SUPFAM" id="SSF111369">
    <property type="entry name" value="HlyD-like secretion proteins"/>
    <property type="match status" value="1"/>
</dbReference>